<evidence type="ECO:0000256" key="2">
    <source>
        <dbReference type="ARBA" id="ARBA00022829"/>
    </source>
</evidence>
<protein>
    <submittedName>
        <fullName evidence="4">ParB/RepB/Spo0J family partition protein</fullName>
    </submittedName>
</protein>
<dbReference type="Gene3D" id="1.10.10.2830">
    <property type="match status" value="1"/>
</dbReference>
<organism evidence="4 5">
    <name type="scientific">Candidatus Sulfomarinibacter kjeldsenii</name>
    <dbReference type="NCBI Taxonomy" id="2885994"/>
    <lineage>
        <taxon>Bacteria</taxon>
        <taxon>Pseudomonadati</taxon>
        <taxon>Acidobacteriota</taxon>
        <taxon>Thermoanaerobaculia</taxon>
        <taxon>Thermoanaerobaculales</taxon>
        <taxon>Candidatus Sulfomarinibacteraceae</taxon>
        <taxon>Candidatus Sulfomarinibacter</taxon>
    </lineage>
</organism>
<dbReference type="PANTHER" id="PTHR33375">
    <property type="entry name" value="CHROMOSOME-PARTITIONING PROTEIN PARB-RELATED"/>
    <property type="match status" value="1"/>
</dbReference>
<dbReference type="AlphaFoldDB" id="A0A8J6Y0M2"/>
<sequence>MVRITAITANQDQPRSSLGDLEDLQSSINTHGVLEPLLVRPLEDGRYELVSGERRFHAAMAVGLAEVPCIELRVTDQQALEIALIENLQRKDLTSFEEADGYKTLIAKYDYTHEQVAQAVGRSRVTVTETLRLLQIPDSIRDLCRHADITAKGILLEIAKAADLDTMAQLIREIVENRLDRAAIRQRRAQLDNPNSDSEARASAQVQRPFMVRFRNPDRIFSMSLSFRTETEPEPRQVIDALHEVIREIEASISEAKTSDP</sequence>
<feature type="domain" description="ParB-like N-terminal" evidence="3">
    <location>
        <begin position="1"/>
        <end position="88"/>
    </location>
</feature>
<dbReference type="InterPro" id="IPR050336">
    <property type="entry name" value="Chromosome_partition/occlusion"/>
</dbReference>
<dbReference type="SMART" id="SM00470">
    <property type="entry name" value="ParB"/>
    <property type="match status" value="1"/>
</dbReference>
<comment type="similarity">
    <text evidence="1">Belongs to the ParB family.</text>
</comment>
<dbReference type="GO" id="GO:0007059">
    <property type="term" value="P:chromosome segregation"/>
    <property type="evidence" value="ECO:0007669"/>
    <property type="project" value="UniProtKB-KW"/>
</dbReference>
<dbReference type="NCBIfam" id="TIGR00180">
    <property type="entry name" value="parB_part"/>
    <property type="match status" value="1"/>
</dbReference>
<dbReference type="InterPro" id="IPR041468">
    <property type="entry name" value="HTH_ParB/Spo0J"/>
</dbReference>
<dbReference type="SUPFAM" id="SSF110849">
    <property type="entry name" value="ParB/Sulfiredoxin"/>
    <property type="match status" value="1"/>
</dbReference>
<evidence type="ECO:0000259" key="3">
    <source>
        <dbReference type="SMART" id="SM00470"/>
    </source>
</evidence>
<dbReference type="GO" id="GO:0003677">
    <property type="term" value="F:DNA binding"/>
    <property type="evidence" value="ECO:0007669"/>
    <property type="project" value="InterPro"/>
</dbReference>
<name>A0A8J6Y0M2_9BACT</name>
<gene>
    <name evidence="4" type="ORF">IFJ97_07765</name>
</gene>
<accession>A0A8J6Y0M2</accession>
<dbReference type="EMBL" id="JACXWA010000121">
    <property type="protein sequence ID" value="MBD3871238.1"/>
    <property type="molecule type" value="Genomic_DNA"/>
</dbReference>
<dbReference type="Pfam" id="PF02195">
    <property type="entry name" value="ParB_N"/>
    <property type="match status" value="1"/>
</dbReference>
<evidence type="ECO:0000256" key="1">
    <source>
        <dbReference type="ARBA" id="ARBA00006295"/>
    </source>
</evidence>
<dbReference type="InterPro" id="IPR036086">
    <property type="entry name" value="ParB/Sulfiredoxin_sf"/>
</dbReference>
<keyword evidence="2" id="KW-0159">Chromosome partition</keyword>
<dbReference type="Gene3D" id="3.90.1530.30">
    <property type="match status" value="1"/>
</dbReference>
<reference evidence="4 5" key="1">
    <citation type="submission" date="2020-08" db="EMBL/GenBank/DDBJ databases">
        <title>Acidobacteriota in marine sediments use diverse sulfur dissimilation pathways.</title>
        <authorList>
            <person name="Wasmund K."/>
        </authorList>
    </citation>
    <scope>NUCLEOTIDE SEQUENCE [LARGE SCALE GENOMIC DNA]</scope>
    <source>
        <strain evidence="4">MAG AM3-A</strain>
    </source>
</reference>
<evidence type="ECO:0000313" key="5">
    <source>
        <dbReference type="Proteomes" id="UP000598633"/>
    </source>
</evidence>
<comment type="caution">
    <text evidence="4">The sequence shown here is derived from an EMBL/GenBank/DDBJ whole genome shotgun (WGS) entry which is preliminary data.</text>
</comment>
<dbReference type="GO" id="GO:0005694">
    <property type="term" value="C:chromosome"/>
    <property type="evidence" value="ECO:0007669"/>
    <property type="project" value="TreeGrafter"/>
</dbReference>
<dbReference type="PANTHER" id="PTHR33375:SF1">
    <property type="entry name" value="CHROMOSOME-PARTITIONING PROTEIN PARB-RELATED"/>
    <property type="match status" value="1"/>
</dbReference>
<dbReference type="Proteomes" id="UP000598633">
    <property type="component" value="Unassembled WGS sequence"/>
</dbReference>
<evidence type="ECO:0000313" key="4">
    <source>
        <dbReference type="EMBL" id="MBD3871238.1"/>
    </source>
</evidence>
<dbReference type="FunFam" id="1.10.10.2830:FF:000001">
    <property type="entry name" value="Chromosome partitioning protein ParB"/>
    <property type="match status" value="1"/>
</dbReference>
<proteinExistence type="inferred from homology"/>
<dbReference type="InterPro" id="IPR004437">
    <property type="entry name" value="ParB/RepB/Spo0J"/>
</dbReference>
<dbReference type="InterPro" id="IPR003115">
    <property type="entry name" value="ParB_N"/>
</dbReference>
<dbReference type="Pfam" id="PF17762">
    <property type="entry name" value="HTH_ParB"/>
    <property type="match status" value="1"/>
</dbReference>